<dbReference type="PANTHER" id="PTHR43649">
    <property type="entry name" value="ARABINOSE-BINDING PROTEIN-RELATED"/>
    <property type="match status" value="1"/>
</dbReference>
<protein>
    <submittedName>
        <fullName evidence="2">Extracellular solute-binding protein</fullName>
    </submittedName>
</protein>
<dbReference type="EMBL" id="JANFYS010000056">
    <property type="protein sequence ID" value="MCQ4771813.1"/>
    <property type="molecule type" value="Genomic_DNA"/>
</dbReference>
<dbReference type="InterPro" id="IPR006059">
    <property type="entry name" value="SBP"/>
</dbReference>
<dbReference type="Gene3D" id="3.40.190.10">
    <property type="entry name" value="Periplasmic binding protein-like II"/>
    <property type="match status" value="1"/>
</dbReference>
<dbReference type="RefSeq" id="WP_256304869.1">
    <property type="nucleotide sequence ID" value="NZ_JANFYS010000056.1"/>
</dbReference>
<feature type="signal peptide" evidence="1">
    <location>
        <begin position="1"/>
        <end position="25"/>
    </location>
</feature>
<sequence>MKKRILALILSLLMLGSCLCSCANAPTAETNKEKADTTLTVWCWDENFNIPVMETACKYYQAAGHDDVTVNVVNVSEDDVRSKCVAAFSGGVTDDLPDIILVGDFWAKNFLTNYKGMFADLTDAIDFSDFANYKVQCLTVDDRVYGVPFDSGVAGMFYRKDYLEAAGYTAEDLVGITWPEMIEIAKAVKEKTGK</sequence>
<comment type="caution">
    <text evidence="2">The sequence shown here is derived from an EMBL/GenBank/DDBJ whole genome shotgun (WGS) entry which is preliminary data.</text>
</comment>
<dbReference type="PANTHER" id="PTHR43649:SF32">
    <property type="entry name" value="SUGAR BINDING SECRETED PROTEIN"/>
    <property type="match status" value="1"/>
</dbReference>
<dbReference type="SUPFAM" id="SSF53850">
    <property type="entry name" value="Periplasmic binding protein-like II"/>
    <property type="match status" value="1"/>
</dbReference>
<dbReference type="PROSITE" id="PS51257">
    <property type="entry name" value="PROKAR_LIPOPROTEIN"/>
    <property type="match status" value="1"/>
</dbReference>
<organism evidence="2 3">
    <name type="scientific">Intestinimonas massiliensis</name>
    <name type="common">ex Afouda et al. 2020</name>
    <dbReference type="NCBI Taxonomy" id="1673721"/>
    <lineage>
        <taxon>Bacteria</taxon>
        <taxon>Bacillati</taxon>
        <taxon>Bacillota</taxon>
        <taxon>Clostridia</taxon>
        <taxon>Eubacteriales</taxon>
        <taxon>Intestinimonas</taxon>
    </lineage>
</organism>
<evidence type="ECO:0000313" key="3">
    <source>
        <dbReference type="Proteomes" id="UP001204562"/>
    </source>
</evidence>
<dbReference type="AlphaFoldDB" id="A0AAW5JPP4"/>
<gene>
    <name evidence="2" type="ORF">NE579_15350</name>
</gene>
<dbReference type="InterPro" id="IPR050490">
    <property type="entry name" value="Bact_solute-bd_prot1"/>
</dbReference>
<keyword evidence="1" id="KW-0732">Signal</keyword>
<proteinExistence type="predicted"/>
<feature type="chain" id="PRO_5043722668" evidence="1">
    <location>
        <begin position="26"/>
        <end position="194"/>
    </location>
</feature>
<accession>A0AAW5JPP4</accession>
<reference evidence="2" key="1">
    <citation type="submission" date="2022-06" db="EMBL/GenBank/DDBJ databases">
        <title>Isolation of gut microbiota from human fecal samples.</title>
        <authorList>
            <person name="Pamer E.G."/>
            <person name="Barat B."/>
            <person name="Waligurski E."/>
            <person name="Medina S."/>
            <person name="Paddock L."/>
            <person name="Mostad J."/>
        </authorList>
    </citation>
    <scope>NUCLEOTIDE SEQUENCE</scope>
    <source>
        <strain evidence="2">DFI.9.91</strain>
    </source>
</reference>
<dbReference type="Pfam" id="PF13416">
    <property type="entry name" value="SBP_bac_8"/>
    <property type="match status" value="1"/>
</dbReference>
<dbReference type="Proteomes" id="UP001204562">
    <property type="component" value="Unassembled WGS sequence"/>
</dbReference>
<name>A0AAW5JPP4_9FIRM</name>
<evidence type="ECO:0000313" key="2">
    <source>
        <dbReference type="EMBL" id="MCQ4771813.1"/>
    </source>
</evidence>
<evidence type="ECO:0000256" key="1">
    <source>
        <dbReference type="SAM" id="SignalP"/>
    </source>
</evidence>